<dbReference type="EnsemblMetazoa" id="BGLB022426-RB">
    <property type="protein sequence ID" value="BGLB022426-PB"/>
    <property type="gene ID" value="BGLB022426"/>
</dbReference>
<dbReference type="KEGG" id="bgt:106070329"/>
<dbReference type="Pfam" id="PF15393">
    <property type="entry name" value="DUF4615"/>
    <property type="match status" value="1"/>
</dbReference>
<dbReference type="RefSeq" id="XP_013085662.2">
    <property type="nucleotide sequence ID" value="XM_013230208.2"/>
</dbReference>
<gene>
    <name evidence="3" type="primary">106070329</name>
</gene>
<reference evidence="3" key="1">
    <citation type="submission" date="2020-05" db="UniProtKB">
        <authorList>
            <consortium name="EnsemblMetazoa"/>
        </authorList>
    </citation>
    <scope>IDENTIFICATION</scope>
    <source>
        <strain evidence="3">BB02</strain>
    </source>
</reference>
<dbReference type="EnsemblMetazoa" id="BGLB022426-RA">
    <property type="protein sequence ID" value="BGLB022426-PA"/>
    <property type="gene ID" value="BGLB022426"/>
</dbReference>
<organism evidence="3 4">
    <name type="scientific">Biomphalaria glabrata</name>
    <name type="common">Bloodfluke planorb</name>
    <name type="synonym">Freshwater snail</name>
    <dbReference type="NCBI Taxonomy" id="6526"/>
    <lineage>
        <taxon>Eukaryota</taxon>
        <taxon>Metazoa</taxon>
        <taxon>Spiralia</taxon>
        <taxon>Lophotrochozoa</taxon>
        <taxon>Mollusca</taxon>
        <taxon>Gastropoda</taxon>
        <taxon>Heterobranchia</taxon>
        <taxon>Euthyneura</taxon>
        <taxon>Panpulmonata</taxon>
        <taxon>Hygrophila</taxon>
        <taxon>Lymnaeoidea</taxon>
        <taxon>Planorbidae</taxon>
        <taxon>Biomphalaria</taxon>
    </lineage>
</organism>
<dbReference type="Proteomes" id="UP000076420">
    <property type="component" value="Unassembled WGS sequence"/>
</dbReference>
<dbReference type="InterPro" id="IPR029274">
    <property type="entry name" value="DUF4615"/>
</dbReference>
<dbReference type="VEuPathDB" id="VectorBase:BGLB022426"/>
<dbReference type="RefSeq" id="XP_013085661.2">
    <property type="nucleotide sequence ID" value="XM_013230207.2"/>
</dbReference>
<proteinExistence type="inferred from homology"/>
<name>A0A2C9KQN9_BIOGL</name>
<dbReference type="PANTHER" id="PTHR13602:SF2">
    <property type="entry name" value="UPF0488 PROTEIN C8ORF33"/>
    <property type="match status" value="1"/>
</dbReference>
<dbReference type="OrthoDB" id="20277at2759"/>
<evidence type="ECO:0000256" key="2">
    <source>
        <dbReference type="SAM" id="MobiDB-lite"/>
    </source>
</evidence>
<dbReference type="STRING" id="6526.A0A2C9KQN9"/>
<protein>
    <submittedName>
        <fullName evidence="3">Uncharacterized protein</fullName>
    </submittedName>
</protein>
<feature type="region of interest" description="Disordered" evidence="2">
    <location>
        <begin position="168"/>
        <end position="201"/>
    </location>
</feature>
<dbReference type="PANTHER" id="PTHR13602">
    <property type="entry name" value="UPF0488 PROTEIN C8ORF33"/>
    <property type="match status" value="1"/>
</dbReference>
<evidence type="ECO:0000313" key="3">
    <source>
        <dbReference type="EnsemblMetazoa" id="BGLB022426-PB"/>
    </source>
</evidence>
<evidence type="ECO:0000256" key="1">
    <source>
        <dbReference type="ARBA" id="ARBA00005707"/>
    </source>
</evidence>
<feature type="compositionally biased region" description="Low complexity" evidence="2">
    <location>
        <begin position="121"/>
        <end position="130"/>
    </location>
</feature>
<sequence length="223" mass="25071">MALSASEAQKFSEELSWCITQLELGLMRQSPDSKQVAETVKVLKILKSSKAPMVKKRQAMRNALGDYRKKMKDAENKALSGLRHSKFKSIDSQKLSRNSKYLKQSHSKQLHLVSNQLTNLNLTNSQPNTTGQSIESHDLDSQPSSSYSSEKKYTFFKYVPSDNSFCFGFDPDGGDQPSEETSEAQQKEKSEPTDNLSSKDSVYKFEKSSNDFTFNFDATECGS</sequence>
<evidence type="ECO:0000313" key="4">
    <source>
        <dbReference type="Proteomes" id="UP000076420"/>
    </source>
</evidence>
<accession>A0A2C9KQN9</accession>
<dbReference type="VEuPathDB" id="VectorBase:BGLAX_038259"/>
<comment type="similarity">
    <text evidence="1">Belongs to the UPF0488 family.</text>
</comment>
<dbReference type="AlphaFoldDB" id="A0A2C9KQN9"/>
<feature type="region of interest" description="Disordered" evidence="2">
    <location>
        <begin position="121"/>
        <end position="146"/>
    </location>
</feature>